<evidence type="ECO:0000313" key="2">
    <source>
        <dbReference type="EMBL" id="VAW74713.1"/>
    </source>
</evidence>
<feature type="region of interest" description="Disordered" evidence="1">
    <location>
        <begin position="46"/>
        <end position="78"/>
    </location>
</feature>
<dbReference type="AlphaFoldDB" id="A0A3B0YEY9"/>
<reference evidence="2" key="1">
    <citation type="submission" date="2018-06" db="EMBL/GenBank/DDBJ databases">
        <authorList>
            <person name="Zhirakovskaya E."/>
        </authorList>
    </citation>
    <scope>NUCLEOTIDE SEQUENCE</scope>
</reference>
<organism evidence="2">
    <name type="scientific">hydrothermal vent metagenome</name>
    <dbReference type="NCBI Taxonomy" id="652676"/>
    <lineage>
        <taxon>unclassified sequences</taxon>
        <taxon>metagenomes</taxon>
        <taxon>ecological metagenomes</taxon>
    </lineage>
</organism>
<gene>
    <name evidence="2" type="ORF">MNBD_GAMMA14-1072</name>
</gene>
<protein>
    <submittedName>
        <fullName evidence="2">Uncharacterized protein</fullName>
    </submittedName>
</protein>
<dbReference type="EMBL" id="UOFM01000104">
    <property type="protein sequence ID" value="VAW74713.1"/>
    <property type="molecule type" value="Genomic_DNA"/>
</dbReference>
<feature type="compositionally biased region" description="Basic and acidic residues" evidence="1">
    <location>
        <begin position="59"/>
        <end position="78"/>
    </location>
</feature>
<sequence length="78" mass="8984">MNPAGFTRWGLGLLLIMPMVWAAEEVPDDVPSLDFLEFLGEWEDEQGNWQGPLDDEIPEDRVKTQVPDTKVERNDEVR</sequence>
<name>A0A3B0YEY9_9ZZZZ</name>
<evidence type="ECO:0000256" key="1">
    <source>
        <dbReference type="SAM" id="MobiDB-lite"/>
    </source>
</evidence>
<accession>A0A3B0YEY9</accession>
<proteinExistence type="predicted"/>